<dbReference type="Proteomes" id="UP001501161">
    <property type="component" value="Unassembled WGS sequence"/>
</dbReference>
<feature type="transmembrane region" description="Helical" evidence="1">
    <location>
        <begin position="35"/>
        <end position="57"/>
    </location>
</feature>
<gene>
    <name evidence="2" type="ORF">GCM10009726_14290</name>
</gene>
<sequence length="516" mass="53764">MRSSTEPRHDGWTDAAHDTAHLVGFRARTVRRPGAAAFGALVAIGLTLVFALAPAAFDTGALDQPALTRATASLRDNLGAAFIGVLLLAVSSSMSSGGGRELLSRSEAAIHPLSPVTEHLGALLLAPLNLAWLVQTWALLAVTALVAPTGRLLGAQVVVLAWVLAATALGQAIGWVAEGVRRTPHGVVTVRVAAGVVVVALAGLHLAGALGSIVRSLPTTWVAETAQTSSWPLVVVVLLGVFGAAVALGVRPAAWALGLPPREELRVQSGVHEARHAPEPRWGSPERALLRRLDRGSVWRSVGMRRGLVVLGLGPGLVALVAGLQWSSVMLLPGLTASGAALLFGVNAWCLDGKGMVWRETLPVAAGDVFDVRALVVLECMAAVSAATVVMALLRNGPPPLVVGVSVAACWLVVLVQVLAIVMSWSVRSPYSADLSSPRATPAPHAAMAGYAGKLSLVTTLTGMVFTTVSTGPWAWLPAVLALPFLAWSGWRLVRARRRWLAPEERARVVLTVAAV</sequence>
<evidence type="ECO:0000313" key="3">
    <source>
        <dbReference type="Proteomes" id="UP001501161"/>
    </source>
</evidence>
<feature type="transmembrane region" description="Helical" evidence="1">
    <location>
        <begin position="77"/>
        <end position="99"/>
    </location>
</feature>
<evidence type="ECO:0000313" key="2">
    <source>
        <dbReference type="EMBL" id="GAA2102975.1"/>
    </source>
</evidence>
<proteinExistence type="predicted"/>
<feature type="transmembrane region" description="Helical" evidence="1">
    <location>
        <begin position="475"/>
        <end position="494"/>
    </location>
</feature>
<reference evidence="3" key="1">
    <citation type="journal article" date="2019" name="Int. J. Syst. Evol. Microbiol.">
        <title>The Global Catalogue of Microorganisms (GCM) 10K type strain sequencing project: providing services to taxonomists for standard genome sequencing and annotation.</title>
        <authorList>
            <consortium name="The Broad Institute Genomics Platform"/>
            <consortium name="The Broad Institute Genome Sequencing Center for Infectious Disease"/>
            <person name="Wu L."/>
            <person name="Ma J."/>
        </authorList>
    </citation>
    <scope>NUCLEOTIDE SEQUENCE [LARGE SCALE GENOMIC DNA]</scope>
    <source>
        <strain evidence="3">JCM 13813</strain>
    </source>
</reference>
<dbReference type="RefSeq" id="WP_231250509.1">
    <property type="nucleotide sequence ID" value="NZ_BAAAMQ010000009.1"/>
</dbReference>
<comment type="caution">
    <text evidence="2">The sequence shown here is derived from an EMBL/GenBank/DDBJ whole genome shotgun (WGS) entry which is preliminary data.</text>
</comment>
<keyword evidence="3" id="KW-1185">Reference proteome</keyword>
<feature type="transmembrane region" description="Helical" evidence="1">
    <location>
        <begin position="372"/>
        <end position="394"/>
    </location>
</feature>
<name>A0ABP5IPS9_9ACTN</name>
<feature type="transmembrane region" description="Helical" evidence="1">
    <location>
        <begin position="448"/>
        <end position="469"/>
    </location>
</feature>
<feature type="transmembrane region" description="Helical" evidence="1">
    <location>
        <begin position="400"/>
        <end position="427"/>
    </location>
</feature>
<evidence type="ECO:0008006" key="4">
    <source>
        <dbReference type="Google" id="ProtNLM"/>
    </source>
</evidence>
<protein>
    <recommendedName>
        <fullName evidence="4">ABC-2 type transport system permease protein</fullName>
    </recommendedName>
</protein>
<feature type="transmembrane region" description="Helical" evidence="1">
    <location>
        <begin position="153"/>
        <end position="176"/>
    </location>
</feature>
<organism evidence="2 3">
    <name type="scientific">Nocardioides furvisabuli</name>
    <dbReference type="NCBI Taxonomy" id="375542"/>
    <lineage>
        <taxon>Bacteria</taxon>
        <taxon>Bacillati</taxon>
        <taxon>Actinomycetota</taxon>
        <taxon>Actinomycetes</taxon>
        <taxon>Propionibacteriales</taxon>
        <taxon>Nocardioidaceae</taxon>
        <taxon>Nocardioides</taxon>
    </lineage>
</organism>
<feature type="transmembrane region" description="Helical" evidence="1">
    <location>
        <begin position="188"/>
        <end position="210"/>
    </location>
</feature>
<dbReference type="EMBL" id="BAAAMQ010000009">
    <property type="protein sequence ID" value="GAA2102975.1"/>
    <property type="molecule type" value="Genomic_DNA"/>
</dbReference>
<feature type="transmembrane region" description="Helical" evidence="1">
    <location>
        <begin position="307"/>
        <end position="326"/>
    </location>
</feature>
<keyword evidence="1" id="KW-0812">Transmembrane</keyword>
<feature type="transmembrane region" description="Helical" evidence="1">
    <location>
        <begin position="120"/>
        <end position="147"/>
    </location>
</feature>
<keyword evidence="1" id="KW-1133">Transmembrane helix</keyword>
<feature type="transmembrane region" description="Helical" evidence="1">
    <location>
        <begin position="230"/>
        <end position="250"/>
    </location>
</feature>
<accession>A0ABP5IPS9</accession>
<keyword evidence="1" id="KW-0472">Membrane</keyword>
<evidence type="ECO:0000256" key="1">
    <source>
        <dbReference type="SAM" id="Phobius"/>
    </source>
</evidence>
<feature type="transmembrane region" description="Helical" evidence="1">
    <location>
        <begin position="332"/>
        <end position="351"/>
    </location>
</feature>